<feature type="transmembrane region" description="Helical" evidence="8">
    <location>
        <begin position="306"/>
        <end position="326"/>
    </location>
</feature>
<evidence type="ECO:0000256" key="3">
    <source>
        <dbReference type="ARBA" id="ARBA00022475"/>
    </source>
</evidence>
<feature type="transmembrane region" description="Helical" evidence="8">
    <location>
        <begin position="27"/>
        <end position="49"/>
    </location>
</feature>
<gene>
    <name evidence="9" type="ORF">BDZ31_001686</name>
</gene>
<feature type="transmembrane region" description="Helical" evidence="8">
    <location>
        <begin position="229"/>
        <end position="248"/>
    </location>
</feature>
<sequence>MAAHPTTTPRSGALDALRRLPLRVGAAGGPLIALIVLIVALSFLSPVFMTERNLTAVLDQVSGLGIVAVGATLVIVIGGIDLSVGSVLALASMVCGYLFARSGLPMELAIVAALGTGALAGLVNGLLITLGRLPAFVATLAMLSVARGLALLVTNGETIADFPDWFRGLVTDELIGPFSASHLLLLGTLLAGAAYLRFRPGGRALYAIGGNEEVARLSGVNITAARLRVYTLAGLLAAVAGVLLTARLNSASPIAAQGFELDVIAAVVIGGASLSGGRGSLLGTFIGVLIIGVLRNGLTLLDVTAFLQQVVIGVVIAVAVMSDTLGRRRA</sequence>
<evidence type="ECO:0000256" key="2">
    <source>
        <dbReference type="ARBA" id="ARBA00022448"/>
    </source>
</evidence>
<dbReference type="Pfam" id="PF02653">
    <property type="entry name" value="BPD_transp_2"/>
    <property type="match status" value="1"/>
</dbReference>
<name>A0A840ID06_9ACTN</name>
<dbReference type="AlphaFoldDB" id="A0A840ID06"/>
<dbReference type="GO" id="GO:0022857">
    <property type="term" value="F:transmembrane transporter activity"/>
    <property type="evidence" value="ECO:0007669"/>
    <property type="project" value="InterPro"/>
</dbReference>
<feature type="transmembrane region" description="Helical" evidence="8">
    <location>
        <begin position="61"/>
        <end position="88"/>
    </location>
</feature>
<accession>A0A840ID06</accession>
<dbReference type="CDD" id="cd06579">
    <property type="entry name" value="TM_PBP1_transp_AraH_like"/>
    <property type="match status" value="1"/>
</dbReference>
<keyword evidence="10" id="KW-1185">Reference proteome</keyword>
<keyword evidence="6 8" id="KW-1133">Transmembrane helix</keyword>
<evidence type="ECO:0000313" key="9">
    <source>
        <dbReference type="EMBL" id="MBB4662113.1"/>
    </source>
</evidence>
<comment type="caution">
    <text evidence="9">The sequence shown here is derived from an EMBL/GenBank/DDBJ whole genome shotgun (WGS) entry which is preliminary data.</text>
</comment>
<evidence type="ECO:0000256" key="8">
    <source>
        <dbReference type="SAM" id="Phobius"/>
    </source>
</evidence>
<keyword evidence="5 8" id="KW-0812">Transmembrane</keyword>
<dbReference type="PANTHER" id="PTHR32196">
    <property type="entry name" value="ABC TRANSPORTER PERMEASE PROTEIN YPHD-RELATED-RELATED"/>
    <property type="match status" value="1"/>
</dbReference>
<evidence type="ECO:0000313" key="10">
    <source>
        <dbReference type="Proteomes" id="UP000585272"/>
    </source>
</evidence>
<keyword evidence="4" id="KW-0997">Cell inner membrane</keyword>
<feature type="transmembrane region" description="Helical" evidence="8">
    <location>
        <begin position="135"/>
        <end position="154"/>
    </location>
</feature>
<evidence type="ECO:0000256" key="1">
    <source>
        <dbReference type="ARBA" id="ARBA00004651"/>
    </source>
</evidence>
<keyword evidence="3" id="KW-1003">Cell membrane</keyword>
<feature type="transmembrane region" description="Helical" evidence="8">
    <location>
        <begin position="254"/>
        <end position="274"/>
    </location>
</feature>
<evidence type="ECO:0000256" key="5">
    <source>
        <dbReference type="ARBA" id="ARBA00022692"/>
    </source>
</evidence>
<reference evidence="9 10" key="1">
    <citation type="submission" date="2020-08" db="EMBL/GenBank/DDBJ databases">
        <title>Genomic Encyclopedia of Archaeal and Bacterial Type Strains, Phase II (KMG-II): from individual species to whole genera.</title>
        <authorList>
            <person name="Goeker M."/>
        </authorList>
    </citation>
    <scope>NUCLEOTIDE SEQUENCE [LARGE SCALE GENOMIC DNA]</scope>
    <source>
        <strain evidence="9 10">DSM 23288</strain>
    </source>
</reference>
<feature type="transmembrane region" description="Helical" evidence="8">
    <location>
        <begin position="108"/>
        <end position="128"/>
    </location>
</feature>
<dbReference type="EMBL" id="JACHNU010000001">
    <property type="protein sequence ID" value="MBB4662113.1"/>
    <property type="molecule type" value="Genomic_DNA"/>
</dbReference>
<dbReference type="PANTHER" id="PTHR32196:SF21">
    <property type="entry name" value="ABC TRANSPORTER PERMEASE PROTEIN YPHD-RELATED"/>
    <property type="match status" value="1"/>
</dbReference>
<evidence type="ECO:0000256" key="7">
    <source>
        <dbReference type="ARBA" id="ARBA00023136"/>
    </source>
</evidence>
<proteinExistence type="predicted"/>
<feature type="transmembrane region" description="Helical" evidence="8">
    <location>
        <begin position="174"/>
        <end position="196"/>
    </location>
</feature>
<keyword evidence="2" id="KW-0813">Transport</keyword>
<evidence type="ECO:0000256" key="4">
    <source>
        <dbReference type="ARBA" id="ARBA00022519"/>
    </source>
</evidence>
<dbReference type="RefSeq" id="WP_183340846.1">
    <property type="nucleotide sequence ID" value="NZ_JACHNU010000001.1"/>
</dbReference>
<evidence type="ECO:0000256" key="6">
    <source>
        <dbReference type="ARBA" id="ARBA00022989"/>
    </source>
</evidence>
<dbReference type="GO" id="GO:0005886">
    <property type="term" value="C:plasma membrane"/>
    <property type="evidence" value="ECO:0007669"/>
    <property type="project" value="UniProtKB-SubCell"/>
</dbReference>
<organism evidence="9 10">
    <name type="scientific">Conexibacter arvalis</name>
    <dbReference type="NCBI Taxonomy" id="912552"/>
    <lineage>
        <taxon>Bacteria</taxon>
        <taxon>Bacillati</taxon>
        <taxon>Actinomycetota</taxon>
        <taxon>Thermoleophilia</taxon>
        <taxon>Solirubrobacterales</taxon>
        <taxon>Conexibacteraceae</taxon>
        <taxon>Conexibacter</taxon>
    </lineage>
</organism>
<protein>
    <submittedName>
        <fullName evidence="9">Ribose transport system permease protein</fullName>
    </submittedName>
</protein>
<dbReference type="InterPro" id="IPR001851">
    <property type="entry name" value="ABC_transp_permease"/>
</dbReference>
<dbReference type="Proteomes" id="UP000585272">
    <property type="component" value="Unassembled WGS sequence"/>
</dbReference>
<keyword evidence="7 8" id="KW-0472">Membrane</keyword>
<comment type="subcellular location">
    <subcellularLocation>
        <location evidence="1">Cell membrane</location>
        <topology evidence="1">Multi-pass membrane protein</topology>
    </subcellularLocation>
</comment>